<name>A0A1M5LUW2_9RHOB</name>
<dbReference type="InterPro" id="IPR049311">
    <property type="entry name" value="GIY_YIG_cat"/>
</dbReference>
<keyword evidence="3" id="KW-1185">Reference proteome</keyword>
<dbReference type="STRING" id="996342.SAMN05443551_0290"/>
<evidence type="ECO:0000259" key="1">
    <source>
        <dbReference type="Pfam" id="PF20815"/>
    </source>
</evidence>
<gene>
    <name evidence="2" type="ORF">SAMN05443551_0290</name>
</gene>
<evidence type="ECO:0000313" key="3">
    <source>
        <dbReference type="Proteomes" id="UP000184221"/>
    </source>
</evidence>
<feature type="domain" description="GIY-YIG catalytic" evidence="1">
    <location>
        <begin position="48"/>
        <end position="198"/>
    </location>
</feature>
<protein>
    <recommendedName>
        <fullName evidence="1">GIY-YIG catalytic domain-containing protein</fullName>
    </recommendedName>
</protein>
<dbReference type="Pfam" id="PF20815">
    <property type="entry name" value="GIY_YIG_2"/>
    <property type="match status" value="1"/>
</dbReference>
<dbReference type="EMBL" id="FQXC01000001">
    <property type="protein sequence ID" value="SHG68847.1"/>
    <property type="molecule type" value="Genomic_DNA"/>
</dbReference>
<dbReference type="AlphaFoldDB" id="A0A1M5LUW2"/>
<dbReference type="OrthoDB" id="7593365at2"/>
<accession>A0A1M5LUW2</accession>
<reference evidence="2 3" key="1">
    <citation type="submission" date="2016-11" db="EMBL/GenBank/DDBJ databases">
        <authorList>
            <person name="Jaros S."/>
            <person name="Januszkiewicz K."/>
            <person name="Wedrychowicz H."/>
        </authorList>
    </citation>
    <scope>NUCLEOTIDE SEQUENCE [LARGE SCALE GENOMIC DNA]</scope>
    <source>
        <strain evidence="2 3">DSM 29431</strain>
    </source>
</reference>
<organism evidence="2 3">
    <name type="scientific">Marivita hallyeonensis</name>
    <dbReference type="NCBI Taxonomy" id="996342"/>
    <lineage>
        <taxon>Bacteria</taxon>
        <taxon>Pseudomonadati</taxon>
        <taxon>Pseudomonadota</taxon>
        <taxon>Alphaproteobacteria</taxon>
        <taxon>Rhodobacterales</taxon>
        <taxon>Roseobacteraceae</taxon>
        <taxon>Marivita</taxon>
    </lineage>
</organism>
<dbReference type="Proteomes" id="UP000184221">
    <property type="component" value="Unassembled WGS sequence"/>
</dbReference>
<sequence length="203" mass="23363">MQEEAGGRAPSWLTHSLSDEARAVLWPEDLLLPDHVLDFIDRNEMAHGVYGWWFDQSLPVAPRDGCIERDGMRLLYVGIAPSKCRSINPGTRPPLKRRFQRDHLRRVRGSTLRKSLAALLQKELGLGFRRDKGGKVGMDRRHEERLSAWINQHAAISITQNDEPWRLEQELVRHGPPLPLNIDMSDHPFKLTLKDMRRALGRT</sequence>
<dbReference type="RefSeq" id="WP_084066053.1">
    <property type="nucleotide sequence ID" value="NZ_FQXC01000001.1"/>
</dbReference>
<evidence type="ECO:0000313" key="2">
    <source>
        <dbReference type="EMBL" id="SHG68847.1"/>
    </source>
</evidence>
<proteinExistence type="predicted"/>